<feature type="compositionally biased region" description="Polar residues" evidence="1">
    <location>
        <begin position="1"/>
        <end position="14"/>
    </location>
</feature>
<dbReference type="InterPro" id="IPR041588">
    <property type="entry name" value="Integrase_H2C2"/>
</dbReference>
<dbReference type="InterPro" id="IPR012337">
    <property type="entry name" value="RNaseH-like_sf"/>
</dbReference>
<gene>
    <name evidence="3" type="ORF">DDB_G0286503</name>
</gene>
<evidence type="ECO:0000313" key="3">
    <source>
        <dbReference type="EMBL" id="EAL64178.1"/>
    </source>
</evidence>
<dbReference type="GO" id="GO:0016020">
    <property type="term" value="C:membrane"/>
    <property type="evidence" value="ECO:0007669"/>
    <property type="project" value="InterPro"/>
</dbReference>
<proteinExistence type="predicted"/>
<comment type="caution">
    <text evidence="3">The sequence shown here is derived from an EMBL/GenBank/DDBJ whole genome shotgun (WGS) entry which is preliminary data.</text>
</comment>
<feature type="domain" description="Integrase catalytic" evidence="2">
    <location>
        <begin position="290"/>
        <end position="389"/>
    </location>
</feature>
<organism evidence="3 4">
    <name type="scientific">Dictyostelium discoideum</name>
    <name type="common">Social amoeba</name>
    <dbReference type="NCBI Taxonomy" id="44689"/>
    <lineage>
        <taxon>Eukaryota</taxon>
        <taxon>Amoebozoa</taxon>
        <taxon>Evosea</taxon>
        <taxon>Eumycetozoa</taxon>
        <taxon>Dictyostelia</taxon>
        <taxon>Dictyosteliales</taxon>
        <taxon>Dictyosteliaceae</taxon>
        <taxon>Dictyostelium</taxon>
    </lineage>
</organism>
<reference evidence="3 4" key="1">
    <citation type="journal article" date="2005" name="Nature">
        <title>The genome of the social amoeba Dictyostelium discoideum.</title>
        <authorList>
            <consortium name="The Dictyostelium discoideum Sequencing Consortium"/>
            <person name="Eichinger L."/>
            <person name="Pachebat J.A."/>
            <person name="Glockner G."/>
            <person name="Rajandream M.A."/>
            <person name="Sucgang R."/>
            <person name="Berriman M."/>
            <person name="Song J."/>
            <person name="Olsen R."/>
            <person name="Szafranski K."/>
            <person name="Xu Q."/>
            <person name="Tunggal B."/>
            <person name="Kummerfeld S."/>
            <person name="Madera M."/>
            <person name="Konfortov B.A."/>
            <person name="Rivero F."/>
            <person name="Bankier A.T."/>
            <person name="Lehmann R."/>
            <person name="Hamlin N."/>
            <person name="Davies R."/>
            <person name="Gaudet P."/>
            <person name="Fey P."/>
            <person name="Pilcher K."/>
            <person name="Chen G."/>
            <person name="Saunders D."/>
            <person name="Sodergren E."/>
            <person name="Davis P."/>
            <person name="Kerhornou A."/>
            <person name="Nie X."/>
            <person name="Hall N."/>
            <person name="Anjard C."/>
            <person name="Hemphill L."/>
            <person name="Bason N."/>
            <person name="Farbrother P."/>
            <person name="Desany B."/>
            <person name="Just E."/>
            <person name="Morio T."/>
            <person name="Rost R."/>
            <person name="Churcher C."/>
            <person name="Cooper J."/>
            <person name="Haydock S."/>
            <person name="van Driessche N."/>
            <person name="Cronin A."/>
            <person name="Goodhead I."/>
            <person name="Muzny D."/>
            <person name="Mourier T."/>
            <person name="Pain A."/>
            <person name="Lu M."/>
            <person name="Harper D."/>
            <person name="Lindsay R."/>
            <person name="Hauser H."/>
            <person name="James K."/>
            <person name="Quiles M."/>
            <person name="Madan Babu M."/>
            <person name="Saito T."/>
            <person name="Buchrieser C."/>
            <person name="Wardroper A."/>
            <person name="Felder M."/>
            <person name="Thangavelu M."/>
            <person name="Johnson D."/>
            <person name="Knights A."/>
            <person name="Loulseged H."/>
            <person name="Mungall K."/>
            <person name="Oliver K."/>
            <person name="Price C."/>
            <person name="Quail M.A."/>
            <person name="Urushihara H."/>
            <person name="Hernandez J."/>
            <person name="Rabbinowitsch E."/>
            <person name="Steffen D."/>
            <person name="Sanders M."/>
            <person name="Ma J."/>
            <person name="Kohara Y."/>
            <person name="Sharp S."/>
            <person name="Simmonds M."/>
            <person name="Spiegler S."/>
            <person name="Tivey A."/>
            <person name="Sugano S."/>
            <person name="White B."/>
            <person name="Walker D."/>
            <person name="Woodward J."/>
            <person name="Winckler T."/>
            <person name="Tanaka Y."/>
            <person name="Shaulsky G."/>
            <person name="Schleicher M."/>
            <person name="Weinstock G."/>
            <person name="Rosenthal A."/>
            <person name="Cox E.C."/>
            <person name="Chisholm R.L."/>
            <person name="Gibbs R."/>
            <person name="Loomis W.F."/>
            <person name="Platzer M."/>
            <person name="Kay R.R."/>
            <person name="Williams J."/>
            <person name="Dear P.H."/>
            <person name="Noegel A.A."/>
            <person name="Barrell B."/>
            <person name="Kuspa A."/>
        </authorList>
    </citation>
    <scope>NUCLEOTIDE SEQUENCE [LARGE SCALE GENOMIC DNA]</scope>
    <source>
        <strain evidence="3 4">AX4</strain>
    </source>
</reference>
<dbReference type="Proteomes" id="UP000002195">
    <property type="component" value="Unassembled WGS sequence"/>
</dbReference>
<dbReference type="PROSITE" id="PS50994">
    <property type="entry name" value="INTEGRASE"/>
    <property type="match status" value="1"/>
</dbReference>
<evidence type="ECO:0000259" key="2">
    <source>
        <dbReference type="PROSITE" id="PS50994"/>
    </source>
</evidence>
<dbReference type="GO" id="GO:0003676">
    <property type="term" value="F:nucleic acid binding"/>
    <property type="evidence" value="ECO:0007669"/>
    <property type="project" value="InterPro"/>
</dbReference>
<dbReference type="InParanoid" id="Q54LQ2"/>
<dbReference type="FunCoup" id="Q54LQ2">
    <property type="interactions" value="1"/>
</dbReference>
<dbReference type="HOGENOM" id="CLU_526409_0_0_1"/>
<dbReference type="PANTHER" id="PTHR37006">
    <property type="entry name" value="RETROVIRAL-LIKE ASPARTIC PROTEASE 1"/>
    <property type="match status" value="1"/>
</dbReference>
<dbReference type="PhylomeDB" id="Q54LQ2"/>
<sequence length="518" mass="59283">TITHYPVASPSTTILPRVLPSRSNQTSNVSPATTIQPPNSSSSNQSSNIPPTTNQSSNITNQPINTSSMNLNQSLSNPPSLITNQATTARLLNSVPISINNDNINTTIPQFTQESIRKELEKENYYRAMYKYLEETRLPDNAQAARRILLESEFYSMINGFLCHGLKHTLSSKKSHFKHLQIVVPKTMTKWIMEIFHDSPLTGGHFGLLKTVAKIKERFYWIGMIKDIKEFIDKCTTCLQIKRKYGPKEGLLIPIEIEPEPFNTIGIDFIGPITKDNAQLNYCCMKSILDMGFQRSWFLIVVRIFLSNVVSGVNKLFGVHKLTTTAYHPQCDGQTENFNNTLIKMLKAFIGNELYGNWGELLRCVLYSYRITPHVSTGFSPFFLLFNRQPTLPLDTTLNVNFYSNSLRLDFADNYAQSVNNNLKRAFWFTKNNLDKAQELQKTNYDKGRRPTNIQTGDFVYLHTPYSQTSIGPKKFYKPWRGPFKVQEKVSDVTFKLDMGNLRDHKVVNIERLKKIFN</sequence>
<feature type="compositionally biased region" description="Low complexity" evidence="1">
    <location>
        <begin position="33"/>
        <end position="54"/>
    </location>
</feature>
<accession>Q54LQ2</accession>
<name>Q54LQ2_DICDI</name>
<protein>
    <recommendedName>
        <fullName evidence="2">Integrase catalytic domain-containing protein</fullName>
    </recommendedName>
</protein>
<feature type="compositionally biased region" description="Polar residues" evidence="1">
    <location>
        <begin position="55"/>
        <end position="81"/>
    </location>
</feature>
<dbReference type="FunFam" id="1.10.340.70:FF:000001">
    <property type="entry name" value="Retrovirus-related Pol polyprotein from transposon gypsy-like Protein"/>
    <property type="match status" value="1"/>
</dbReference>
<dbReference type="STRING" id="44689.Q54LQ2"/>
<dbReference type="RefSeq" id="XP_637680.1">
    <property type="nucleotide sequence ID" value="XM_632588.1"/>
</dbReference>
<dbReference type="dictyBase" id="DDB_G0286503"/>
<feature type="non-terminal residue" evidence="3">
    <location>
        <position position="1"/>
    </location>
</feature>
<evidence type="ECO:0000256" key="1">
    <source>
        <dbReference type="SAM" id="MobiDB-lite"/>
    </source>
</evidence>
<dbReference type="AlphaFoldDB" id="Q54LQ2"/>
<dbReference type="SUPFAM" id="SSF53098">
    <property type="entry name" value="Ribonuclease H-like"/>
    <property type="match status" value="1"/>
</dbReference>
<dbReference type="KEGG" id="ddi:DDB_G0286503"/>
<dbReference type="VEuPathDB" id="AmoebaDB:DDB_G0286503"/>
<dbReference type="GeneID" id="8625646"/>
<dbReference type="Gene3D" id="1.10.340.70">
    <property type="match status" value="1"/>
</dbReference>
<dbReference type="Gene3D" id="3.30.420.10">
    <property type="entry name" value="Ribonuclease H-like superfamily/Ribonuclease H"/>
    <property type="match status" value="1"/>
</dbReference>
<dbReference type="InterPro" id="IPR033539">
    <property type="entry name" value="Asprv1"/>
</dbReference>
<dbReference type="GO" id="GO:0004190">
    <property type="term" value="F:aspartic-type endopeptidase activity"/>
    <property type="evidence" value="ECO:0007669"/>
    <property type="project" value="InterPro"/>
</dbReference>
<dbReference type="EMBL" id="AAFI02000087">
    <property type="protein sequence ID" value="EAL64178.1"/>
    <property type="molecule type" value="Genomic_DNA"/>
</dbReference>
<feature type="compositionally biased region" description="Polar residues" evidence="1">
    <location>
        <begin position="21"/>
        <end position="32"/>
    </location>
</feature>
<keyword evidence="4" id="KW-1185">Reference proteome</keyword>
<dbReference type="PaxDb" id="44689-DDB0218823"/>
<dbReference type="Pfam" id="PF17921">
    <property type="entry name" value="Integrase_H2C2"/>
    <property type="match status" value="1"/>
</dbReference>
<dbReference type="InterPro" id="IPR036397">
    <property type="entry name" value="RNaseH_sf"/>
</dbReference>
<feature type="region of interest" description="Disordered" evidence="1">
    <location>
        <begin position="1"/>
        <end position="81"/>
    </location>
</feature>
<evidence type="ECO:0000313" key="4">
    <source>
        <dbReference type="Proteomes" id="UP000002195"/>
    </source>
</evidence>
<dbReference type="eggNOG" id="KOG0017">
    <property type="taxonomic scope" value="Eukaryota"/>
</dbReference>
<dbReference type="GO" id="GO:0015074">
    <property type="term" value="P:DNA integration"/>
    <property type="evidence" value="ECO:0007669"/>
    <property type="project" value="InterPro"/>
</dbReference>
<dbReference type="PANTHER" id="PTHR37006:SF1">
    <property type="entry name" value="RETROVIRAL-LIKE ASPARTIC PROTEASE 1"/>
    <property type="match status" value="1"/>
</dbReference>
<dbReference type="InterPro" id="IPR001584">
    <property type="entry name" value="Integrase_cat-core"/>
</dbReference>